<proteinExistence type="predicted"/>
<protein>
    <submittedName>
        <fullName evidence="2">Uncharacterized protein</fullName>
    </submittedName>
</protein>
<sequence>MMFSFPCYAPLNLFDSLWIALHLLGSVLLDLPLFLYGIKAPSAHLFKVPGPIHQCCIKIRQFLKLRIYPRLTHWYTCTNHQLPQIIIQLI</sequence>
<evidence type="ECO:0000313" key="2">
    <source>
        <dbReference type="EMBL" id="OMO61817.1"/>
    </source>
</evidence>
<evidence type="ECO:0000313" key="3">
    <source>
        <dbReference type="Proteomes" id="UP000187203"/>
    </source>
</evidence>
<dbReference type="Proteomes" id="UP000187203">
    <property type="component" value="Unassembled WGS sequence"/>
</dbReference>
<evidence type="ECO:0000256" key="1">
    <source>
        <dbReference type="SAM" id="Phobius"/>
    </source>
</evidence>
<reference evidence="3" key="1">
    <citation type="submission" date="2013-09" db="EMBL/GenBank/DDBJ databases">
        <title>Corchorus olitorius genome sequencing.</title>
        <authorList>
            <person name="Alam M."/>
            <person name="Haque M.S."/>
            <person name="Islam M.S."/>
            <person name="Emdad E.M."/>
            <person name="Islam M.M."/>
            <person name="Ahmed B."/>
            <person name="Halim A."/>
            <person name="Hossen Q.M.M."/>
            <person name="Hossain M.Z."/>
            <person name="Ahmed R."/>
            <person name="Khan M.M."/>
            <person name="Islam R."/>
            <person name="Rashid M.M."/>
            <person name="Khan S.A."/>
            <person name="Rahman M.S."/>
            <person name="Alam M."/>
            <person name="Yahiya A.S."/>
            <person name="Khan M.S."/>
            <person name="Azam M.S."/>
            <person name="Haque T."/>
            <person name="Lashkar M.Z.H."/>
            <person name="Akhand A.I."/>
            <person name="Morshed G."/>
            <person name="Roy S."/>
            <person name="Uddin K.S."/>
            <person name="Rabeya T."/>
            <person name="Hossain A.S."/>
            <person name="Chowdhury A."/>
            <person name="Snigdha A.R."/>
            <person name="Mortoza M.S."/>
            <person name="Matin S.A."/>
            <person name="Hoque S.M.E."/>
            <person name="Islam M.K."/>
            <person name="Roy D.K."/>
            <person name="Haider R."/>
            <person name="Moosa M.M."/>
            <person name="Elias S.M."/>
            <person name="Hasan A.M."/>
            <person name="Jahan S."/>
            <person name="Shafiuddin M."/>
            <person name="Mahmood N."/>
            <person name="Shommy N.S."/>
        </authorList>
    </citation>
    <scope>NUCLEOTIDE SEQUENCE [LARGE SCALE GENOMIC DNA]</scope>
    <source>
        <strain evidence="3">cv. O-4</strain>
    </source>
</reference>
<accession>A0A1R3GUU7</accession>
<comment type="caution">
    <text evidence="2">The sequence shown here is derived from an EMBL/GenBank/DDBJ whole genome shotgun (WGS) entry which is preliminary data.</text>
</comment>
<keyword evidence="1" id="KW-0812">Transmembrane</keyword>
<feature type="transmembrane region" description="Helical" evidence="1">
    <location>
        <begin position="16"/>
        <end position="38"/>
    </location>
</feature>
<name>A0A1R3GUU7_9ROSI</name>
<organism evidence="2 3">
    <name type="scientific">Corchorus olitorius</name>
    <dbReference type="NCBI Taxonomy" id="93759"/>
    <lineage>
        <taxon>Eukaryota</taxon>
        <taxon>Viridiplantae</taxon>
        <taxon>Streptophyta</taxon>
        <taxon>Embryophyta</taxon>
        <taxon>Tracheophyta</taxon>
        <taxon>Spermatophyta</taxon>
        <taxon>Magnoliopsida</taxon>
        <taxon>eudicotyledons</taxon>
        <taxon>Gunneridae</taxon>
        <taxon>Pentapetalae</taxon>
        <taxon>rosids</taxon>
        <taxon>malvids</taxon>
        <taxon>Malvales</taxon>
        <taxon>Malvaceae</taxon>
        <taxon>Grewioideae</taxon>
        <taxon>Apeibeae</taxon>
        <taxon>Corchorus</taxon>
    </lineage>
</organism>
<keyword evidence="3" id="KW-1185">Reference proteome</keyword>
<keyword evidence="1" id="KW-0472">Membrane</keyword>
<gene>
    <name evidence="2" type="ORF">COLO4_33330</name>
</gene>
<dbReference type="EMBL" id="AWUE01021558">
    <property type="protein sequence ID" value="OMO61817.1"/>
    <property type="molecule type" value="Genomic_DNA"/>
</dbReference>
<keyword evidence="1" id="KW-1133">Transmembrane helix</keyword>
<dbReference type="AlphaFoldDB" id="A0A1R3GUU7"/>